<organism evidence="1 2">
    <name type="scientific">Hymenobacter coccineus</name>
    <dbReference type="NCBI Taxonomy" id="1908235"/>
    <lineage>
        <taxon>Bacteria</taxon>
        <taxon>Pseudomonadati</taxon>
        <taxon>Bacteroidota</taxon>
        <taxon>Cytophagia</taxon>
        <taxon>Cytophagales</taxon>
        <taxon>Hymenobacteraceae</taxon>
        <taxon>Hymenobacter</taxon>
    </lineage>
</organism>
<gene>
    <name evidence="1" type="ORF">BEN49_18270</name>
</gene>
<dbReference type="Proteomes" id="UP000177506">
    <property type="component" value="Unassembled WGS sequence"/>
</dbReference>
<accession>A0A1G1TLU4</accession>
<comment type="caution">
    <text evidence="1">The sequence shown here is derived from an EMBL/GenBank/DDBJ whole genome shotgun (WGS) entry which is preliminary data.</text>
</comment>
<keyword evidence="2" id="KW-1185">Reference proteome</keyword>
<sequence length="95" mass="9493">MLLTIATAGAACHRGPSAAACTTPATVRDLSGLDGCGKVLELAGGVRLLPNGPVWQGFASTAGQRVTISYTPLAGVMTTCMAGQSVTVTCIEAAR</sequence>
<dbReference type="EMBL" id="MDZA01000029">
    <property type="protein sequence ID" value="OGX91847.1"/>
    <property type="molecule type" value="Genomic_DNA"/>
</dbReference>
<dbReference type="AlphaFoldDB" id="A0A1G1TLU4"/>
<name>A0A1G1TLU4_9BACT</name>
<proteinExistence type="predicted"/>
<evidence type="ECO:0000313" key="2">
    <source>
        <dbReference type="Proteomes" id="UP000177506"/>
    </source>
</evidence>
<reference evidence="1 2" key="1">
    <citation type="submission" date="2016-08" db="EMBL/GenBank/DDBJ databases">
        <title>Hymenobacter coccineus sp. nov., Hymenobacter lapidarius sp. nov. and Hymenobacter glacialis sp. nov., isolated from Antarctic soil.</title>
        <authorList>
            <person name="Sedlacek I."/>
            <person name="Kralova S."/>
            <person name="Kyrova K."/>
            <person name="Maslanova I."/>
            <person name="Stankova E."/>
            <person name="Vrbovska V."/>
            <person name="Nemec M."/>
            <person name="Bartak M."/>
            <person name="Svec P."/>
            <person name="Busse H.-J."/>
            <person name="Pantucek R."/>
        </authorList>
    </citation>
    <scope>NUCLEOTIDE SEQUENCE [LARGE SCALE GENOMIC DNA]</scope>
    <source>
        <strain evidence="1 2">CCM 8649</strain>
    </source>
</reference>
<evidence type="ECO:0000313" key="1">
    <source>
        <dbReference type="EMBL" id="OGX91847.1"/>
    </source>
</evidence>
<protein>
    <submittedName>
        <fullName evidence="1">Uncharacterized protein</fullName>
    </submittedName>
</protein>